<comment type="caution">
    <text evidence="1">The sequence shown here is derived from an EMBL/GenBank/DDBJ whole genome shotgun (WGS) entry which is preliminary data.</text>
</comment>
<sequence>MRTAARRRAPEYTATQLNKVEPIGGGLIRLHFSVAADASWDTQCTIIMPLTSIDGALGFAVDAARQIAHADASDVQLVPHLGKVN</sequence>
<evidence type="ECO:0000313" key="1">
    <source>
        <dbReference type="EMBL" id="MVT69436.1"/>
    </source>
</evidence>
<gene>
    <name evidence="1" type="ORF">GPL21_30525</name>
</gene>
<keyword evidence="2" id="KW-1185">Reference proteome</keyword>
<evidence type="ECO:0000313" key="2">
    <source>
        <dbReference type="Proteomes" id="UP000436468"/>
    </source>
</evidence>
<dbReference type="EMBL" id="WQNF01000029">
    <property type="protein sequence ID" value="MVT69436.1"/>
    <property type="molecule type" value="Genomic_DNA"/>
</dbReference>
<dbReference type="Proteomes" id="UP000436468">
    <property type="component" value="Unassembled WGS sequence"/>
</dbReference>
<dbReference type="RefSeq" id="WP_157347754.1">
    <property type="nucleotide sequence ID" value="NZ_WQNF01000029.1"/>
</dbReference>
<proteinExistence type="predicted"/>
<dbReference type="AlphaFoldDB" id="A0A844STY8"/>
<name>A0A844STY8_9BRAD</name>
<accession>A0A844STY8</accession>
<organism evidence="1 2">
    <name type="scientific">Bradyrhizobium pachyrhizi</name>
    <dbReference type="NCBI Taxonomy" id="280333"/>
    <lineage>
        <taxon>Bacteria</taxon>
        <taxon>Pseudomonadati</taxon>
        <taxon>Pseudomonadota</taxon>
        <taxon>Alphaproteobacteria</taxon>
        <taxon>Hyphomicrobiales</taxon>
        <taxon>Nitrobacteraceae</taxon>
        <taxon>Bradyrhizobium</taxon>
    </lineage>
</organism>
<reference evidence="1 2" key="1">
    <citation type="submission" date="2019-12" db="EMBL/GenBank/DDBJ databases">
        <title>Draft genome sequences Bradyrhizobium cajani AMBPC1010, Bradyrhizobium pachyrhizi AMBPC1040 and Bradyrhizobium yuanmingense ALSPC3051, three plant growth promoting strains isolated from nodules of Cajanus cajan L. in Dominican Republic.</title>
        <authorList>
            <person name="Flores-Felix J.D."/>
            <person name="Araujo J."/>
            <person name="Diaz-Alcantara C."/>
            <person name="Gonzalez-Andres F."/>
            <person name="Velazquez E."/>
        </authorList>
    </citation>
    <scope>NUCLEOTIDE SEQUENCE [LARGE SCALE GENOMIC DNA]</scope>
    <source>
        <strain evidence="1 2">1040</strain>
    </source>
</reference>
<protein>
    <submittedName>
        <fullName evidence="1">Uncharacterized protein</fullName>
    </submittedName>
</protein>